<name>A0ABP1FK65_9CHLO</name>
<accession>A0ABP1FK65</accession>
<feature type="region of interest" description="Disordered" evidence="3">
    <location>
        <begin position="1"/>
        <end position="31"/>
    </location>
</feature>
<evidence type="ECO:0000313" key="6">
    <source>
        <dbReference type="Proteomes" id="UP001497392"/>
    </source>
</evidence>
<dbReference type="Gene3D" id="3.30.70.2330">
    <property type="match status" value="1"/>
</dbReference>
<proteinExistence type="predicted"/>
<reference evidence="5 6" key="1">
    <citation type="submission" date="2024-06" db="EMBL/GenBank/DDBJ databases">
        <authorList>
            <person name="Kraege A."/>
            <person name="Thomma B."/>
        </authorList>
    </citation>
    <scope>NUCLEOTIDE SEQUENCE [LARGE SCALE GENOMIC DNA]</scope>
</reference>
<evidence type="ECO:0000256" key="2">
    <source>
        <dbReference type="ARBA" id="ARBA00022801"/>
    </source>
</evidence>
<evidence type="ECO:0000259" key="4">
    <source>
        <dbReference type="Pfam" id="PF08797"/>
    </source>
</evidence>
<keyword evidence="2" id="KW-0378">Hydrolase</keyword>
<evidence type="ECO:0000256" key="3">
    <source>
        <dbReference type="SAM" id="MobiDB-lite"/>
    </source>
</evidence>
<feature type="domain" description="HIRAN" evidence="4">
    <location>
        <begin position="56"/>
        <end position="108"/>
    </location>
</feature>
<dbReference type="EMBL" id="CAXHTA020000002">
    <property type="protein sequence ID" value="CAL5219776.1"/>
    <property type="molecule type" value="Genomic_DNA"/>
</dbReference>
<keyword evidence="1" id="KW-0479">Metal-binding</keyword>
<evidence type="ECO:0000256" key="1">
    <source>
        <dbReference type="ARBA" id="ARBA00022723"/>
    </source>
</evidence>
<gene>
    <name evidence="5" type="primary">g1679</name>
    <name evidence="5" type="ORF">VP750_LOCUS1435</name>
</gene>
<comment type="caution">
    <text evidence="5">The sequence shown here is derived from an EMBL/GenBank/DDBJ whole genome shotgun (WGS) entry which is preliminary data.</text>
</comment>
<feature type="compositionally biased region" description="Polar residues" evidence="3">
    <location>
        <begin position="15"/>
        <end position="31"/>
    </location>
</feature>
<keyword evidence="6" id="KW-1185">Reference proteome</keyword>
<protein>
    <submittedName>
        <fullName evidence="5">G1679 protein</fullName>
    </submittedName>
</protein>
<dbReference type="Pfam" id="PF08797">
    <property type="entry name" value="HIRAN"/>
    <property type="match status" value="1"/>
</dbReference>
<organism evidence="5 6">
    <name type="scientific">Coccomyxa viridis</name>
    <dbReference type="NCBI Taxonomy" id="1274662"/>
    <lineage>
        <taxon>Eukaryota</taxon>
        <taxon>Viridiplantae</taxon>
        <taxon>Chlorophyta</taxon>
        <taxon>core chlorophytes</taxon>
        <taxon>Trebouxiophyceae</taxon>
        <taxon>Trebouxiophyceae incertae sedis</taxon>
        <taxon>Coccomyxaceae</taxon>
        <taxon>Coccomyxa</taxon>
    </lineage>
</organism>
<dbReference type="InterPro" id="IPR014905">
    <property type="entry name" value="HIRAN"/>
</dbReference>
<sequence length="301" mass="33751">MDHTASTPHVEATSAEENAFNTSAQHVQTPQRTLTVLEARERMRSAVEPEAHRIAGVTFEGRQEVVQKLQADEAVMLEKDPKNEFDPHAIRVRRLSGEDLGFVPKDLTVRFPHDVTFGHIHNVGQVPESGVWGALVAVRPTLVPLTVDAIPENVLPYANLSNLLSKEDWDNLCRTTARAANYRCQISGGCNPDSQNPVQCQEVWAFDDDRAEMRLVGLQAVCSEIYLAKRLLRQLDDNTRQTAMWTLQALNDWTIMEAEAYLQYIDGIARDRSRKPWTVDLSWLNPMGVSVPEISAVSPTI</sequence>
<evidence type="ECO:0000313" key="5">
    <source>
        <dbReference type="EMBL" id="CAL5219776.1"/>
    </source>
</evidence>
<dbReference type="Proteomes" id="UP001497392">
    <property type="component" value="Unassembled WGS sequence"/>
</dbReference>